<evidence type="ECO:0000256" key="1">
    <source>
        <dbReference type="SAM" id="MobiDB-lite"/>
    </source>
</evidence>
<accession>A0A3M2V1L4</accession>
<proteinExistence type="predicted"/>
<protein>
    <submittedName>
        <fullName evidence="2">ABC transporter, periplasmic substrate-binding protein</fullName>
    </submittedName>
</protein>
<gene>
    <name evidence="2" type="ORF">APX70_07000</name>
</gene>
<dbReference type="EMBL" id="RBNL01004370">
    <property type="protein sequence ID" value="RML33110.1"/>
    <property type="molecule type" value="Genomic_DNA"/>
</dbReference>
<dbReference type="Proteomes" id="UP000282378">
    <property type="component" value="Unassembled WGS sequence"/>
</dbReference>
<feature type="region of interest" description="Disordered" evidence="1">
    <location>
        <begin position="1"/>
        <end position="29"/>
    </location>
</feature>
<evidence type="ECO:0000313" key="3">
    <source>
        <dbReference type="Proteomes" id="UP000282378"/>
    </source>
</evidence>
<sequence>MTWWAKPDVKPVTATPSATDQAKPANAEQ</sequence>
<name>A0A3M2V1L4_PSEYM</name>
<evidence type="ECO:0000313" key="2">
    <source>
        <dbReference type="EMBL" id="RML33110.1"/>
    </source>
</evidence>
<dbReference type="AlphaFoldDB" id="A0A3M2V1L4"/>
<reference evidence="2 3" key="1">
    <citation type="submission" date="2018-08" db="EMBL/GenBank/DDBJ databases">
        <title>Recombination of ecologically and evolutionarily significant loci maintains genetic cohesion in the Pseudomonas syringae species complex.</title>
        <authorList>
            <person name="Dillon M."/>
            <person name="Thakur S."/>
            <person name="Almeida R.N.D."/>
            <person name="Weir B.S."/>
            <person name="Guttman D.S."/>
        </authorList>
    </citation>
    <scope>NUCLEOTIDE SEQUENCE [LARGE SCALE GENOMIC DNA]</scope>
    <source>
        <strain evidence="2 3">88_10</strain>
    </source>
</reference>
<organism evidence="2 3">
    <name type="scientific">Pseudomonas syringae pv. maculicola</name>
    <dbReference type="NCBI Taxonomy" id="59511"/>
    <lineage>
        <taxon>Bacteria</taxon>
        <taxon>Pseudomonadati</taxon>
        <taxon>Pseudomonadota</taxon>
        <taxon>Gammaproteobacteria</taxon>
        <taxon>Pseudomonadales</taxon>
        <taxon>Pseudomonadaceae</taxon>
        <taxon>Pseudomonas</taxon>
    </lineage>
</organism>
<comment type="caution">
    <text evidence="2">The sequence shown here is derived from an EMBL/GenBank/DDBJ whole genome shotgun (WGS) entry which is preliminary data.</text>
</comment>